<keyword evidence="1" id="KW-0472">Membrane</keyword>
<reference evidence="2 3" key="1">
    <citation type="submission" date="2015-05" db="EMBL/GenBank/DDBJ databases">
        <title>Distinctive expansion of gene families associated with plant cell wall degradation and secondary metabolism in the genomes of grapevine trunk pathogens.</title>
        <authorList>
            <person name="Lawrence D.P."/>
            <person name="Travadon R."/>
            <person name="Rolshausen P.E."/>
            <person name="Baumgartner K."/>
        </authorList>
    </citation>
    <scope>NUCLEOTIDE SEQUENCE [LARGE SCALE GENOMIC DNA]</scope>
    <source>
        <strain evidence="2">UCRPC4</strain>
    </source>
</reference>
<reference evidence="2 3" key="2">
    <citation type="submission" date="2015-05" db="EMBL/GenBank/DDBJ databases">
        <authorList>
            <person name="Morales-Cruz A."/>
            <person name="Amrine K.C."/>
            <person name="Cantu D."/>
        </authorList>
    </citation>
    <scope>NUCLEOTIDE SEQUENCE [LARGE SCALE GENOMIC DNA]</scope>
    <source>
        <strain evidence="2">UCRPC4</strain>
    </source>
</reference>
<sequence>MVLLNSGHVTIVLSSILVSLFTFLLFLSGYILQQQTVRSLQEALHPPPLPSPTLPTFFSDVGTKADAGSGASEVISVPGTAQKEDQVVFKPIRGSSKQDVLNYVQSVLPDGVAIKQEEVTSDMYGNEQKQTIKPSVSLDVPNEIKAEAPKIGAAIGSTKQETAKVSTDSALKKQHEPSLGYIMLAATPSSICSAILLCSHFSFSESIAKTRIIVYPAFWEDPSIASEGHITALSLLRRAVEDHHITILPINLPASLPLLDLGSSEMELAMLSSLRTASFYALPTVPDTLLYVRSPGLLIDAHPLDSALKSAGTKPARVSKDWTIVPTPTSPSFYPHHSAYATPPSLLLISIKDDQDQPSFYSPSSSSRVSNLVLPALTVSHANHRASDMELEAKAARGSGVGYILFSEEELKHRRGEKDWYDGVFERYERGRKEVCGPGIDTVLESVEWRNAGQDRRDKEKDRGRGW</sequence>
<protein>
    <recommendedName>
        <fullName evidence="4">Glycosyltransferase family 8 protein</fullName>
    </recommendedName>
</protein>
<evidence type="ECO:0000313" key="2">
    <source>
        <dbReference type="EMBL" id="KKY21979.1"/>
    </source>
</evidence>
<dbReference type="AlphaFoldDB" id="A0A0G2EHV4"/>
<keyword evidence="3" id="KW-1185">Reference proteome</keyword>
<evidence type="ECO:0000256" key="1">
    <source>
        <dbReference type="SAM" id="Phobius"/>
    </source>
</evidence>
<proteinExistence type="predicted"/>
<feature type="transmembrane region" description="Helical" evidence="1">
    <location>
        <begin position="12"/>
        <end position="32"/>
    </location>
</feature>
<evidence type="ECO:0008006" key="4">
    <source>
        <dbReference type="Google" id="ProtNLM"/>
    </source>
</evidence>
<accession>A0A0G2EHV4</accession>
<keyword evidence="1" id="KW-1133">Transmembrane helix</keyword>
<dbReference type="Proteomes" id="UP000053317">
    <property type="component" value="Unassembled WGS sequence"/>
</dbReference>
<comment type="caution">
    <text evidence="2">The sequence shown here is derived from an EMBL/GenBank/DDBJ whole genome shotgun (WGS) entry which is preliminary data.</text>
</comment>
<feature type="transmembrane region" description="Helical" evidence="1">
    <location>
        <begin position="179"/>
        <end position="203"/>
    </location>
</feature>
<dbReference type="OrthoDB" id="5367275at2759"/>
<gene>
    <name evidence="2" type="ORF">UCRPC4_g03395</name>
</gene>
<organism evidence="2 3">
    <name type="scientific">Phaeomoniella chlamydospora</name>
    <name type="common">Phaeoacremonium chlamydosporum</name>
    <dbReference type="NCBI Taxonomy" id="158046"/>
    <lineage>
        <taxon>Eukaryota</taxon>
        <taxon>Fungi</taxon>
        <taxon>Dikarya</taxon>
        <taxon>Ascomycota</taxon>
        <taxon>Pezizomycotina</taxon>
        <taxon>Eurotiomycetes</taxon>
        <taxon>Chaetothyriomycetidae</taxon>
        <taxon>Phaeomoniellales</taxon>
        <taxon>Phaeomoniellaceae</taxon>
        <taxon>Phaeomoniella</taxon>
    </lineage>
</organism>
<keyword evidence="1" id="KW-0812">Transmembrane</keyword>
<dbReference type="EMBL" id="LCWF01000080">
    <property type="protein sequence ID" value="KKY21979.1"/>
    <property type="molecule type" value="Genomic_DNA"/>
</dbReference>
<name>A0A0G2EHV4_PHACM</name>
<evidence type="ECO:0000313" key="3">
    <source>
        <dbReference type="Proteomes" id="UP000053317"/>
    </source>
</evidence>